<reference evidence="1 3" key="1">
    <citation type="submission" date="2023-07" db="EMBL/GenBank/DDBJ databases">
        <title>Sorghum-associated microbial communities from plants grown in Nebraska, USA.</title>
        <authorList>
            <person name="Schachtman D."/>
        </authorList>
    </citation>
    <scope>NUCLEOTIDE SEQUENCE</scope>
    <source>
        <strain evidence="2 3">BE105</strain>
        <strain evidence="1">BE69</strain>
    </source>
</reference>
<accession>A0AAJ2BNB4</accession>
<evidence type="ECO:0000313" key="2">
    <source>
        <dbReference type="EMBL" id="MDR6835338.1"/>
    </source>
</evidence>
<dbReference type="AlphaFoldDB" id="A0AAJ2BNB4"/>
<evidence type="ECO:0000313" key="3">
    <source>
        <dbReference type="Proteomes" id="UP001249076"/>
    </source>
</evidence>
<comment type="caution">
    <text evidence="1">The sequence shown here is derived from an EMBL/GenBank/DDBJ whole genome shotgun (WGS) entry which is preliminary data.</text>
</comment>
<protein>
    <submittedName>
        <fullName evidence="1">Uncharacterized protein</fullName>
    </submittedName>
</protein>
<gene>
    <name evidence="1" type="ORF">J2W88_000159</name>
    <name evidence="2" type="ORF">J2W93_000159</name>
</gene>
<evidence type="ECO:0000313" key="4">
    <source>
        <dbReference type="Proteomes" id="UP001253458"/>
    </source>
</evidence>
<dbReference type="Proteomes" id="UP001253458">
    <property type="component" value="Unassembled WGS sequence"/>
</dbReference>
<keyword evidence="3" id="KW-1185">Reference proteome</keyword>
<sequence>MRGSCRPSLGLTLYSLLSLPGHGLAPVALRGRFFPPASRFLPKSESKRLRAT</sequence>
<dbReference type="EMBL" id="JAVDTS010000001">
    <property type="protein sequence ID" value="MDR6835338.1"/>
    <property type="molecule type" value="Genomic_DNA"/>
</dbReference>
<dbReference type="EMBL" id="JAVDTL010000001">
    <property type="protein sequence ID" value="MDR6764901.1"/>
    <property type="molecule type" value="Genomic_DNA"/>
</dbReference>
<proteinExistence type="predicted"/>
<organism evidence="1 4">
    <name type="scientific">Acidovorax delafieldii</name>
    <name type="common">Pseudomonas delafieldii</name>
    <dbReference type="NCBI Taxonomy" id="47920"/>
    <lineage>
        <taxon>Bacteria</taxon>
        <taxon>Pseudomonadati</taxon>
        <taxon>Pseudomonadota</taxon>
        <taxon>Betaproteobacteria</taxon>
        <taxon>Burkholderiales</taxon>
        <taxon>Comamonadaceae</taxon>
        <taxon>Acidovorax</taxon>
    </lineage>
</organism>
<evidence type="ECO:0000313" key="1">
    <source>
        <dbReference type="EMBL" id="MDR6764901.1"/>
    </source>
</evidence>
<dbReference type="Proteomes" id="UP001249076">
    <property type="component" value="Unassembled WGS sequence"/>
</dbReference>
<name>A0AAJ2BNB4_ACIDE</name>